<dbReference type="InterPro" id="IPR036236">
    <property type="entry name" value="Znf_C2H2_sf"/>
</dbReference>
<dbReference type="Gene3D" id="3.30.160.60">
    <property type="entry name" value="Classic Zinc Finger"/>
    <property type="match status" value="2"/>
</dbReference>
<evidence type="ECO:0000256" key="7">
    <source>
        <dbReference type="ARBA" id="ARBA00023163"/>
    </source>
</evidence>
<evidence type="ECO:0000256" key="8">
    <source>
        <dbReference type="ARBA" id="ARBA00023242"/>
    </source>
</evidence>
<comment type="caution">
    <text evidence="12">The sequence shown here is derived from an EMBL/GenBank/DDBJ whole genome shotgun (WGS) entry which is preliminary data.</text>
</comment>
<feature type="compositionally biased region" description="Low complexity" evidence="10">
    <location>
        <begin position="198"/>
        <end position="215"/>
    </location>
</feature>
<dbReference type="PANTHER" id="PTHR47428">
    <property type="entry name" value="REGULATORY PROTEIN MIG1-RELATED"/>
    <property type="match status" value="1"/>
</dbReference>
<dbReference type="EMBL" id="JASJQH010007290">
    <property type="protein sequence ID" value="KAK9711327.1"/>
    <property type="molecule type" value="Genomic_DNA"/>
</dbReference>
<comment type="subcellular location">
    <subcellularLocation>
        <location evidence="1">Nucleus</location>
    </subcellularLocation>
</comment>
<keyword evidence="5" id="KW-0862">Zinc</keyword>
<dbReference type="InterPro" id="IPR013087">
    <property type="entry name" value="Znf_C2H2_type"/>
</dbReference>
<sequence>MINEVTIPYRRASIGMASRPFKCDICSKEFVRQEHLQRHRRTHTGEKPYSCSHSGCNKKFSRSDELTRHIRIHKKIPSVSDQRPLHIHLHTPANLKPLTLSTPITKPSPHSSSQLSNTKPSKTKRPYQEIKFSSNPCELHFNTILSTPPTPASDGDNCNTTVPFQSLAVSKDEQLSPSGPEIKILREERKRRHTISESSPLLSSLLNPNSPSKNPRPINLGRIFQSNCPEERTLPPLSDYSNPPPLEDSTSHWLPVSL</sequence>
<dbReference type="PROSITE" id="PS50157">
    <property type="entry name" value="ZINC_FINGER_C2H2_2"/>
    <property type="match status" value="2"/>
</dbReference>
<dbReference type="Pfam" id="PF00096">
    <property type="entry name" value="zf-C2H2"/>
    <property type="match status" value="2"/>
</dbReference>
<keyword evidence="6" id="KW-0805">Transcription regulation</keyword>
<keyword evidence="3" id="KW-0677">Repeat</keyword>
<evidence type="ECO:0000313" key="12">
    <source>
        <dbReference type="EMBL" id="KAK9711327.1"/>
    </source>
</evidence>
<keyword evidence="2" id="KW-0479">Metal-binding</keyword>
<evidence type="ECO:0000256" key="9">
    <source>
        <dbReference type="PROSITE-ProRule" id="PRU00042"/>
    </source>
</evidence>
<evidence type="ECO:0000256" key="1">
    <source>
        <dbReference type="ARBA" id="ARBA00004123"/>
    </source>
</evidence>
<keyword evidence="4 9" id="KW-0863">Zinc-finger</keyword>
<feature type="domain" description="C2H2-type" evidence="11">
    <location>
        <begin position="21"/>
        <end position="48"/>
    </location>
</feature>
<protein>
    <recommendedName>
        <fullName evidence="11">C2H2-type domain-containing protein</fullName>
    </recommendedName>
</protein>
<feature type="region of interest" description="Disordered" evidence="10">
    <location>
        <begin position="188"/>
        <end position="258"/>
    </location>
</feature>
<keyword evidence="7" id="KW-0804">Transcription</keyword>
<dbReference type="Proteomes" id="UP001479436">
    <property type="component" value="Unassembled WGS sequence"/>
</dbReference>
<evidence type="ECO:0000256" key="3">
    <source>
        <dbReference type="ARBA" id="ARBA00022737"/>
    </source>
</evidence>
<gene>
    <name evidence="12" type="ORF">K7432_007920</name>
</gene>
<keyword evidence="13" id="KW-1185">Reference proteome</keyword>
<feature type="domain" description="C2H2-type" evidence="11">
    <location>
        <begin position="49"/>
        <end position="73"/>
    </location>
</feature>
<dbReference type="PANTHER" id="PTHR47428:SF1">
    <property type="entry name" value="REGULATORY PROTEIN MIG1-RELATED"/>
    <property type="match status" value="1"/>
</dbReference>
<keyword evidence="8" id="KW-0539">Nucleus</keyword>
<reference evidence="12 13" key="1">
    <citation type="submission" date="2023-04" db="EMBL/GenBank/DDBJ databases">
        <title>Genome of Basidiobolus ranarum AG-B5.</title>
        <authorList>
            <person name="Stajich J.E."/>
            <person name="Carter-House D."/>
            <person name="Gryganskyi A."/>
        </authorList>
    </citation>
    <scope>NUCLEOTIDE SEQUENCE [LARGE SCALE GENOMIC DNA]</scope>
    <source>
        <strain evidence="12 13">AG-B5</strain>
    </source>
</reference>
<feature type="compositionally biased region" description="Polar residues" evidence="10">
    <location>
        <begin position="99"/>
        <end position="120"/>
    </location>
</feature>
<proteinExistence type="predicted"/>
<evidence type="ECO:0000256" key="10">
    <source>
        <dbReference type="SAM" id="MobiDB-lite"/>
    </source>
</evidence>
<evidence type="ECO:0000256" key="5">
    <source>
        <dbReference type="ARBA" id="ARBA00022833"/>
    </source>
</evidence>
<feature type="region of interest" description="Disordered" evidence="10">
    <location>
        <begin position="92"/>
        <end position="127"/>
    </location>
</feature>
<dbReference type="SMART" id="SM00355">
    <property type="entry name" value="ZnF_C2H2"/>
    <property type="match status" value="2"/>
</dbReference>
<accession>A0ABR2W0C3</accession>
<name>A0ABR2W0C3_9FUNG</name>
<evidence type="ECO:0000313" key="13">
    <source>
        <dbReference type="Proteomes" id="UP001479436"/>
    </source>
</evidence>
<organism evidence="12 13">
    <name type="scientific">Basidiobolus ranarum</name>
    <dbReference type="NCBI Taxonomy" id="34480"/>
    <lineage>
        <taxon>Eukaryota</taxon>
        <taxon>Fungi</taxon>
        <taxon>Fungi incertae sedis</taxon>
        <taxon>Zoopagomycota</taxon>
        <taxon>Entomophthoromycotina</taxon>
        <taxon>Basidiobolomycetes</taxon>
        <taxon>Basidiobolales</taxon>
        <taxon>Basidiobolaceae</taxon>
        <taxon>Basidiobolus</taxon>
    </lineage>
</organism>
<evidence type="ECO:0000256" key="4">
    <source>
        <dbReference type="ARBA" id="ARBA00022771"/>
    </source>
</evidence>
<dbReference type="InterPro" id="IPR051007">
    <property type="entry name" value="creA/MIG_C2H2-ZnF"/>
</dbReference>
<evidence type="ECO:0000256" key="6">
    <source>
        <dbReference type="ARBA" id="ARBA00023015"/>
    </source>
</evidence>
<evidence type="ECO:0000256" key="2">
    <source>
        <dbReference type="ARBA" id="ARBA00022723"/>
    </source>
</evidence>
<dbReference type="SUPFAM" id="SSF57667">
    <property type="entry name" value="beta-beta-alpha zinc fingers"/>
    <property type="match status" value="1"/>
</dbReference>
<evidence type="ECO:0000259" key="11">
    <source>
        <dbReference type="PROSITE" id="PS50157"/>
    </source>
</evidence>
<dbReference type="PROSITE" id="PS00028">
    <property type="entry name" value="ZINC_FINGER_C2H2_1"/>
    <property type="match status" value="2"/>
</dbReference>